<dbReference type="CDD" id="cd00185">
    <property type="entry name" value="TNFRSF"/>
    <property type="match status" value="1"/>
</dbReference>
<dbReference type="Proteomes" id="UP001165085">
    <property type="component" value="Unassembled WGS sequence"/>
</dbReference>
<evidence type="ECO:0000259" key="3">
    <source>
        <dbReference type="SMART" id="SM00208"/>
    </source>
</evidence>
<feature type="region of interest" description="Disordered" evidence="1">
    <location>
        <begin position="279"/>
        <end position="306"/>
    </location>
</feature>
<evidence type="ECO:0000256" key="2">
    <source>
        <dbReference type="SAM" id="Phobius"/>
    </source>
</evidence>
<protein>
    <recommendedName>
        <fullName evidence="3">TNFR-Cys domain-containing protein</fullName>
    </recommendedName>
</protein>
<reference evidence="5" key="1">
    <citation type="journal article" date="2023" name="Commun. Biol.">
        <title>Genome analysis of Parmales, the sister group of diatoms, reveals the evolutionary specialization of diatoms from phago-mixotrophs to photoautotrophs.</title>
        <authorList>
            <person name="Ban H."/>
            <person name="Sato S."/>
            <person name="Yoshikawa S."/>
            <person name="Yamada K."/>
            <person name="Nakamura Y."/>
            <person name="Ichinomiya M."/>
            <person name="Sato N."/>
            <person name="Blanc-Mathieu R."/>
            <person name="Endo H."/>
            <person name="Kuwata A."/>
            <person name="Ogata H."/>
        </authorList>
    </citation>
    <scope>NUCLEOTIDE SEQUENCE [LARGE SCALE GENOMIC DNA]</scope>
    <source>
        <strain evidence="5">NIES 3701</strain>
    </source>
</reference>
<gene>
    <name evidence="4" type="ORF">TrST_g13621</name>
</gene>
<feature type="transmembrane region" description="Helical" evidence="2">
    <location>
        <begin position="611"/>
        <end position="633"/>
    </location>
</feature>
<evidence type="ECO:0000313" key="5">
    <source>
        <dbReference type="Proteomes" id="UP001165085"/>
    </source>
</evidence>
<dbReference type="SUPFAM" id="SSF57184">
    <property type="entry name" value="Growth factor receptor domain"/>
    <property type="match status" value="1"/>
</dbReference>
<accession>A0A9W7F0M5</accession>
<sequence length="863" mass="89910">MRRAQPSSFVPSTPATFPLANRGRENGRTGGPASSENEVVIEVLDDDSQLQPRPDFFLENVGEMEPTVRLCDLEQCMSELEKVLFHEGPFILVKTSARNTRVSCASVSNYGRGTVETTSSKPKRERLDNADPGRNRFSAFSEEVEDDSDGLAESAVGFKPTVDPLKRAKYSVMPDSAMESNSFCGTWKIAVVFVWALTLIMVGVAGAFAFSSGLATGQLADATSVAIHTNSTDISTAGYLWGLWEEDGDVGGLGELCREVDALEKRFHAANWTEVPGYDGAGTLTTPSEGSDLKKREEGGIDRSTTDSVCSDDTLEVLLSLISRMRGDNRTADAIVVPAITSDLNFFPLRTTTTETCYLKEIEPAANFSVNPSKDPGSTSTLAYILSGHWIKEYLLLDPSLTMFSNPSLRGISVNATGTGFFKRIISMCSRSSETDGSTFRQNHLHSPLVGSSSGPLKAYAYTADDDKRGPPASKSELDCVEIDDDARAGSKWSAPKPSPPRSSASSKLVGNSVGVEFEEIGSETAGGHFNLSLPSLLCLLPVAVDVVLGIGLPLMMVVAVLNCLVAAVAAVGPALSGFGRKRPAGQASGQTGAGRRFLRSPRWPASKPRFFKLAFLFILLVVTPVLAAVHYANDHPVLFNFISNDWSGTPAAGSDLDTYNSGGTLSGTTKSFDIGTCSLSCPAGQGGSACVSCIAGKFSGEGSSSCSSCPAGKYLTNAATSIESSACTDCSAGQYSGAASSTCLSCAAGQYSGAASSTCSSCAAGKYLTDAATSIESSACSDCSAGQYSGTASSTCSSCAAGKYLTDAATSIESSACSDCSAGQYSGAASSTCSSCAAGKYLTDAATSIESSACSDCSAARK</sequence>
<dbReference type="SMART" id="SM00208">
    <property type="entry name" value="TNFR"/>
    <property type="match status" value="4"/>
</dbReference>
<keyword evidence="2" id="KW-0812">Transmembrane</keyword>
<evidence type="ECO:0000256" key="1">
    <source>
        <dbReference type="SAM" id="MobiDB-lite"/>
    </source>
</evidence>
<dbReference type="InterPro" id="IPR009030">
    <property type="entry name" value="Growth_fac_rcpt_cys_sf"/>
</dbReference>
<dbReference type="PANTHER" id="PTHR46967:SF2">
    <property type="entry name" value="SUSHI, VON WILLEBRAND FACTOR TYPE A, EGF AND PENTRAXIN DOMAIN-CONTAINING PROTEIN 1-LIKE"/>
    <property type="match status" value="1"/>
</dbReference>
<feature type="compositionally biased region" description="Basic and acidic residues" evidence="1">
    <location>
        <begin position="125"/>
        <end position="134"/>
    </location>
</feature>
<proteinExistence type="predicted"/>
<dbReference type="PANTHER" id="PTHR46967">
    <property type="entry name" value="INSULIN-LIKE GROWTH FACTOR BINDING PROTEIN,N-TERMINAL"/>
    <property type="match status" value="1"/>
</dbReference>
<name>A0A9W7F0M5_9STRA</name>
<comment type="caution">
    <text evidence="4">The sequence shown here is derived from an EMBL/GenBank/DDBJ whole genome shotgun (WGS) entry which is preliminary data.</text>
</comment>
<feature type="compositionally biased region" description="Basic and acidic residues" evidence="1">
    <location>
        <begin position="291"/>
        <end position="305"/>
    </location>
</feature>
<feature type="compositionally biased region" description="Polar residues" evidence="1">
    <location>
        <begin position="111"/>
        <end position="120"/>
    </location>
</feature>
<feature type="domain" description="TNFR-Cys" evidence="3">
    <location>
        <begin position="747"/>
        <end position="781"/>
    </location>
</feature>
<evidence type="ECO:0000313" key="4">
    <source>
        <dbReference type="EMBL" id="GMH98718.1"/>
    </source>
</evidence>
<feature type="domain" description="TNFR-Cys" evidence="3">
    <location>
        <begin position="821"/>
        <end position="855"/>
    </location>
</feature>
<feature type="compositionally biased region" description="Polar residues" evidence="1">
    <location>
        <begin position="1"/>
        <end position="15"/>
    </location>
</feature>
<keyword evidence="2" id="KW-1133">Transmembrane helix</keyword>
<dbReference type="EMBL" id="BRXY01000533">
    <property type="protein sequence ID" value="GMH98718.1"/>
    <property type="molecule type" value="Genomic_DNA"/>
</dbReference>
<dbReference type="AlphaFoldDB" id="A0A9W7F0M5"/>
<feature type="compositionally biased region" description="Low complexity" evidence="1">
    <location>
        <begin position="490"/>
        <end position="508"/>
    </location>
</feature>
<feature type="domain" description="TNFR-Cys" evidence="3">
    <location>
        <begin position="784"/>
        <end position="818"/>
    </location>
</feature>
<dbReference type="SMART" id="SM01411">
    <property type="entry name" value="Ephrin_rec_like"/>
    <property type="match status" value="3"/>
</dbReference>
<feature type="transmembrane region" description="Helical" evidence="2">
    <location>
        <begin position="547"/>
        <end position="573"/>
    </location>
</feature>
<feature type="region of interest" description="Disordered" evidence="1">
    <location>
        <begin position="1"/>
        <end position="36"/>
    </location>
</feature>
<feature type="domain" description="TNFR-Cys" evidence="3">
    <location>
        <begin position="694"/>
        <end position="728"/>
    </location>
</feature>
<keyword evidence="5" id="KW-1185">Reference proteome</keyword>
<keyword evidence="2" id="KW-0472">Membrane</keyword>
<feature type="transmembrane region" description="Helical" evidence="2">
    <location>
        <begin position="189"/>
        <end position="210"/>
    </location>
</feature>
<organism evidence="4 5">
    <name type="scientific">Triparma strigata</name>
    <dbReference type="NCBI Taxonomy" id="1606541"/>
    <lineage>
        <taxon>Eukaryota</taxon>
        <taxon>Sar</taxon>
        <taxon>Stramenopiles</taxon>
        <taxon>Ochrophyta</taxon>
        <taxon>Bolidophyceae</taxon>
        <taxon>Parmales</taxon>
        <taxon>Triparmaceae</taxon>
        <taxon>Triparma</taxon>
    </lineage>
</organism>
<dbReference type="InterPro" id="IPR001368">
    <property type="entry name" value="TNFR/NGFR_Cys_rich_reg"/>
</dbReference>
<feature type="region of interest" description="Disordered" evidence="1">
    <location>
        <begin position="488"/>
        <end position="509"/>
    </location>
</feature>
<feature type="region of interest" description="Disordered" evidence="1">
    <location>
        <begin position="111"/>
        <end position="136"/>
    </location>
</feature>
<dbReference type="OrthoDB" id="205168at2759"/>